<dbReference type="RefSeq" id="WP_208473393.1">
    <property type="nucleotide sequence ID" value="NZ_JAGFNS010000054.1"/>
</dbReference>
<sequence length="545" mass="55166">MNTGILPASTTVSLTTEPSPGRAVTWLALRQIRRGGLTVTGLAAGMTAVVAATYGQVMADPAAAGSLRALAGNPAIRTLFGVPIGLDTAGGFVVWRVGTVIAVLLGVWSILATTRITRGEEDAGHWDVLLSGRVPLRDTVIRHLAVVMMVAAATATTITTVLLAAGTPPAGAIIHGAGTGLLGVFFAAVAALTAQVFPARSPATGTAVAVLGVGLLARMIGDGVTALGWLHWLSPFGLLTLSGPYVHNRTPPLLLLAVAAALTTTATLAAAGRRDIRGGLIPAPAGRPARTSLLAGVETFAVRRTLLPATGWLIGIGAYYLLIGLTAVSVTGFLRDNPALAGQAAQAGFAGLGSIPGFAATLFAILAMPVAGFTTVRMTAFLAAETDRRLTLLTSQPVTRIRLLGAEVAVTAVAAAFLVTGAGLLTWAGVTIMGGDLALAAALHGTWNVLPIVLLSLGAAVLAVGWAPRWTGLIGGLPSVGAFLLLIIAESTAAPLWVRDLSPFAHLAPVPLTGPDPAASAIMLATGVTLAVIGGLGYRRRDLLS</sequence>
<feature type="transmembrane region" description="Helical" evidence="1">
    <location>
        <begin position="449"/>
        <end position="468"/>
    </location>
</feature>
<feature type="transmembrane region" description="Helical" evidence="1">
    <location>
        <begin position="312"/>
        <end position="334"/>
    </location>
</feature>
<reference evidence="2 3" key="1">
    <citation type="submission" date="2021-03" db="EMBL/GenBank/DDBJ databases">
        <title>Actinoplanes flavus sp. nov., a novel actinomycete isolated from Coconut Palm rhizosphere soil.</title>
        <authorList>
            <person name="Luo X."/>
        </authorList>
    </citation>
    <scope>NUCLEOTIDE SEQUENCE [LARGE SCALE GENOMIC DNA]</scope>
    <source>
        <strain evidence="2 3">NEAU-H7</strain>
    </source>
</reference>
<feature type="transmembrane region" description="Helical" evidence="1">
    <location>
        <begin position="93"/>
        <end position="111"/>
    </location>
</feature>
<evidence type="ECO:0000256" key="1">
    <source>
        <dbReference type="SAM" id="Phobius"/>
    </source>
</evidence>
<protein>
    <recommendedName>
        <fullName evidence="4">ABC-2 type transport system permease protein</fullName>
    </recommendedName>
</protein>
<accession>A0ABS3UZZ9</accession>
<gene>
    <name evidence="2" type="ORF">J5X75_42400</name>
</gene>
<feature type="transmembrane region" description="Helical" evidence="1">
    <location>
        <begin position="172"/>
        <end position="194"/>
    </location>
</feature>
<proteinExistence type="predicted"/>
<feature type="transmembrane region" description="Helical" evidence="1">
    <location>
        <begin position="37"/>
        <end position="57"/>
    </location>
</feature>
<keyword evidence="1" id="KW-0472">Membrane</keyword>
<name>A0ABS3UZZ9_9ACTN</name>
<evidence type="ECO:0000313" key="3">
    <source>
        <dbReference type="Proteomes" id="UP000679690"/>
    </source>
</evidence>
<comment type="caution">
    <text evidence="2">The sequence shown here is derived from an EMBL/GenBank/DDBJ whole genome shotgun (WGS) entry which is preliminary data.</text>
</comment>
<feature type="transmembrane region" description="Helical" evidence="1">
    <location>
        <begin position="252"/>
        <end position="271"/>
    </location>
</feature>
<organism evidence="2 3">
    <name type="scientific">Actinoplanes flavus</name>
    <dbReference type="NCBI Taxonomy" id="2820290"/>
    <lineage>
        <taxon>Bacteria</taxon>
        <taxon>Bacillati</taxon>
        <taxon>Actinomycetota</taxon>
        <taxon>Actinomycetes</taxon>
        <taxon>Micromonosporales</taxon>
        <taxon>Micromonosporaceae</taxon>
        <taxon>Actinoplanes</taxon>
    </lineage>
</organism>
<feature type="transmembrane region" description="Helical" evidence="1">
    <location>
        <begin position="404"/>
        <end position="429"/>
    </location>
</feature>
<keyword evidence="3" id="KW-1185">Reference proteome</keyword>
<keyword evidence="1" id="KW-0812">Transmembrane</keyword>
<evidence type="ECO:0008006" key="4">
    <source>
        <dbReference type="Google" id="ProtNLM"/>
    </source>
</evidence>
<feature type="transmembrane region" description="Helical" evidence="1">
    <location>
        <begin position="518"/>
        <end position="538"/>
    </location>
</feature>
<keyword evidence="1" id="KW-1133">Transmembrane helix</keyword>
<dbReference type="Proteomes" id="UP000679690">
    <property type="component" value="Unassembled WGS sequence"/>
</dbReference>
<feature type="transmembrane region" description="Helical" evidence="1">
    <location>
        <begin position="206"/>
        <end position="232"/>
    </location>
</feature>
<feature type="transmembrane region" description="Helical" evidence="1">
    <location>
        <begin position="354"/>
        <end position="383"/>
    </location>
</feature>
<dbReference type="EMBL" id="JAGFNS010000054">
    <property type="protein sequence ID" value="MBO3744162.1"/>
    <property type="molecule type" value="Genomic_DNA"/>
</dbReference>
<feature type="transmembrane region" description="Helical" evidence="1">
    <location>
        <begin position="143"/>
        <end position="166"/>
    </location>
</feature>
<evidence type="ECO:0000313" key="2">
    <source>
        <dbReference type="EMBL" id="MBO3744162.1"/>
    </source>
</evidence>
<feature type="transmembrane region" description="Helical" evidence="1">
    <location>
        <begin position="480"/>
        <end position="498"/>
    </location>
</feature>